<dbReference type="RefSeq" id="WP_376809713.1">
    <property type="nucleotide sequence ID" value="NZ_JBHTAC010000047.1"/>
</dbReference>
<gene>
    <name evidence="1" type="ORF">ACFQO7_31035</name>
</gene>
<evidence type="ECO:0008006" key="3">
    <source>
        <dbReference type="Google" id="ProtNLM"/>
    </source>
</evidence>
<name>A0ABW2H403_9ACTN</name>
<comment type="caution">
    <text evidence="1">The sequence shown here is derived from an EMBL/GenBank/DDBJ whole genome shotgun (WGS) entry which is preliminary data.</text>
</comment>
<proteinExistence type="predicted"/>
<dbReference type="Proteomes" id="UP001596392">
    <property type="component" value="Unassembled WGS sequence"/>
</dbReference>
<evidence type="ECO:0000313" key="1">
    <source>
        <dbReference type="EMBL" id="MFC7246935.1"/>
    </source>
</evidence>
<dbReference type="EMBL" id="JBHTAC010000047">
    <property type="protein sequence ID" value="MFC7246935.1"/>
    <property type="molecule type" value="Genomic_DNA"/>
</dbReference>
<protein>
    <recommendedName>
        <fullName evidence="3">PD-(D/E)XK nuclease superfamily protein</fullName>
    </recommendedName>
</protein>
<organism evidence="1 2">
    <name type="scientific">Catellatospora aurea</name>
    <dbReference type="NCBI Taxonomy" id="1337874"/>
    <lineage>
        <taxon>Bacteria</taxon>
        <taxon>Bacillati</taxon>
        <taxon>Actinomycetota</taxon>
        <taxon>Actinomycetes</taxon>
        <taxon>Micromonosporales</taxon>
        <taxon>Micromonosporaceae</taxon>
        <taxon>Catellatospora</taxon>
    </lineage>
</organism>
<sequence length="269" mass="29025">MIIKPGSSQAGREPGDSSEADSLARARLITRAPATLRLLGEQKAMGLAKSLDAPNLDLVEGLAHRFLIESASTPVVSELFGAIRSGLEGCEAYSGEVRAYFDALTWELVTFLEARHDLQRSGSLGYLRTFTGTPPGEAKLQSDYADWLRRGKLGGRIQVEVPNVATGRVDIQVGFGTVRFFLEVKRETSDSSRAALEASYLTQAAEYSGTNAQLGQLVVLDLTPKPDGVKHLSELAWVATHRPSGSAVDRFIVVGVVPGNRPTPRQYSV</sequence>
<accession>A0ABW2H403</accession>
<reference evidence="2" key="1">
    <citation type="journal article" date="2019" name="Int. J. Syst. Evol. Microbiol.">
        <title>The Global Catalogue of Microorganisms (GCM) 10K type strain sequencing project: providing services to taxonomists for standard genome sequencing and annotation.</title>
        <authorList>
            <consortium name="The Broad Institute Genomics Platform"/>
            <consortium name="The Broad Institute Genome Sequencing Center for Infectious Disease"/>
            <person name="Wu L."/>
            <person name="Ma J."/>
        </authorList>
    </citation>
    <scope>NUCLEOTIDE SEQUENCE [LARGE SCALE GENOMIC DNA]</scope>
    <source>
        <strain evidence="2">CGMCC 1.9106</strain>
    </source>
</reference>
<evidence type="ECO:0000313" key="2">
    <source>
        <dbReference type="Proteomes" id="UP001596392"/>
    </source>
</evidence>
<keyword evidence="2" id="KW-1185">Reference proteome</keyword>